<evidence type="ECO:0000256" key="1">
    <source>
        <dbReference type="SAM" id="MobiDB-lite"/>
    </source>
</evidence>
<proteinExistence type="predicted"/>
<name>A0A9W8AT96_9FUNG</name>
<organism evidence="2 3">
    <name type="scientific">Dispira parvispora</name>
    <dbReference type="NCBI Taxonomy" id="1520584"/>
    <lineage>
        <taxon>Eukaryota</taxon>
        <taxon>Fungi</taxon>
        <taxon>Fungi incertae sedis</taxon>
        <taxon>Zoopagomycota</taxon>
        <taxon>Kickxellomycotina</taxon>
        <taxon>Dimargaritomycetes</taxon>
        <taxon>Dimargaritales</taxon>
        <taxon>Dimargaritaceae</taxon>
        <taxon>Dispira</taxon>
    </lineage>
</organism>
<comment type="caution">
    <text evidence="2">The sequence shown here is derived from an EMBL/GenBank/DDBJ whole genome shotgun (WGS) entry which is preliminary data.</text>
</comment>
<feature type="region of interest" description="Disordered" evidence="1">
    <location>
        <begin position="1"/>
        <end position="67"/>
    </location>
</feature>
<dbReference type="AlphaFoldDB" id="A0A9W8AT96"/>
<feature type="compositionally biased region" description="Low complexity" evidence="1">
    <location>
        <begin position="48"/>
        <end position="58"/>
    </location>
</feature>
<sequence length="167" mass="18010">EEKEAAKQGILIDVAVPSPAKPPPSANKVKLYHRRPPPPPPTAKAKAKSTATTKDSSPNPDASAVQRTTDTVAVNLPPPSSTAQQWWNDQVSLTSSNLTCDPTSYNPFRVGTFARDRAQYQAGSTQAVGVAGQSEPPDYMDDIFENHSDDDDDGLDSWEPIKPIVEL</sequence>
<evidence type="ECO:0000313" key="3">
    <source>
        <dbReference type="Proteomes" id="UP001150925"/>
    </source>
</evidence>
<dbReference type="EMBL" id="JANBPY010001202">
    <property type="protein sequence ID" value="KAJ1961103.1"/>
    <property type="molecule type" value="Genomic_DNA"/>
</dbReference>
<feature type="non-terminal residue" evidence="2">
    <location>
        <position position="1"/>
    </location>
</feature>
<dbReference type="Proteomes" id="UP001150925">
    <property type="component" value="Unassembled WGS sequence"/>
</dbReference>
<feature type="compositionally biased region" description="Acidic residues" evidence="1">
    <location>
        <begin position="138"/>
        <end position="156"/>
    </location>
</feature>
<evidence type="ECO:0000313" key="2">
    <source>
        <dbReference type="EMBL" id="KAJ1961103.1"/>
    </source>
</evidence>
<feature type="region of interest" description="Disordered" evidence="1">
    <location>
        <begin position="125"/>
        <end position="167"/>
    </location>
</feature>
<accession>A0A9W8AT96</accession>
<protein>
    <submittedName>
        <fullName evidence="2">Uncharacterized protein</fullName>
    </submittedName>
</protein>
<gene>
    <name evidence="2" type="ORF">IWQ62_003981</name>
</gene>
<keyword evidence="3" id="KW-1185">Reference proteome</keyword>
<reference evidence="2" key="1">
    <citation type="submission" date="2022-07" db="EMBL/GenBank/DDBJ databases">
        <title>Phylogenomic reconstructions and comparative analyses of Kickxellomycotina fungi.</title>
        <authorList>
            <person name="Reynolds N.K."/>
            <person name="Stajich J.E."/>
            <person name="Barry K."/>
            <person name="Grigoriev I.V."/>
            <person name="Crous P."/>
            <person name="Smith M.E."/>
        </authorList>
    </citation>
    <scope>NUCLEOTIDE SEQUENCE</scope>
    <source>
        <strain evidence="2">RSA 1196</strain>
    </source>
</reference>